<evidence type="ECO:0000313" key="1">
    <source>
        <dbReference type="EMBL" id="GAA6167870.1"/>
    </source>
</evidence>
<dbReference type="RefSeq" id="WP_353302526.1">
    <property type="nucleotide sequence ID" value="NZ_BAABWN010000005.1"/>
</dbReference>
<organism evidence="1 2">
    <name type="scientific">Sessilibacter corallicola</name>
    <dbReference type="NCBI Taxonomy" id="2904075"/>
    <lineage>
        <taxon>Bacteria</taxon>
        <taxon>Pseudomonadati</taxon>
        <taxon>Pseudomonadota</taxon>
        <taxon>Gammaproteobacteria</taxon>
        <taxon>Cellvibrionales</taxon>
        <taxon>Cellvibrionaceae</taxon>
        <taxon>Sessilibacter</taxon>
    </lineage>
</organism>
<evidence type="ECO:0000313" key="2">
    <source>
        <dbReference type="Proteomes" id="UP001465153"/>
    </source>
</evidence>
<dbReference type="Proteomes" id="UP001465153">
    <property type="component" value="Unassembled WGS sequence"/>
</dbReference>
<sequence length="78" mass="8473">MNKFAGAWTDGHGTNIDITGEWNVLEVRISNGRGPFQGYSVDLSNPTISVNFSDDGAYTGVLGGNTIYWSNGTTWSKR</sequence>
<gene>
    <name evidence="1" type="ORF">NBRC116591_16810</name>
</gene>
<keyword evidence="2" id="KW-1185">Reference proteome</keyword>
<comment type="caution">
    <text evidence="1">The sequence shown here is derived from an EMBL/GenBank/DDBJ whole genome shotgun (WGS) entry which is preliminary data.</text>
</comment>
<protein>
    <submittedName>
        <fullName evidence="1">Uncharacterized protein</fullName>
    </submittedName>
</protein>
<proteinExistence type="predicted"/>
<dbReference type="EMBL" id="BAABWN010000005">
    <property type="protein sequence ID" value="GAA6167870.1"/>
    <property type="molecule type" value="Genomic_DNA"/>
</dbReference>
<reference evidence="1 2" key="1">
    <citation type="submission" date="2024-04" db="EMBL/GenBank/DDBJ databases">
        <title>Draft genome sequence of Sessilibacter corallicola NBRC 116591.</title>
        <authorList>
            <person name="Miyakawa T."/>
            <person name="Kusuya Y."/>
            <person name="Miura T."/>
        </authorList>
    </citation>
    <scope>NUCLEOTIDE SEQUENCE [LARGE SCALE GENOMIC DNA]</scope>
    <source>
        <strain evidence="1 2">KU-00831-HH</strain>
    </source>
</reference>
<accession>A0ABQ0A898</accession>
<name>A0ABQ0A898_9GAMM</name>